<dbReference type="Proteomes" id="UP000011205">
    <property type="component" value="Unassembled WGS sequence"/>
</dbReference>
<proteinExistence type="predicted"/>
<comment type="caution">
    <text evidence="3">The sequence shown here is derived from an EMBL/GenBank/DDBJ whole genome shotgun (WGS) entry which is preliminary data.</text>
</comment>
<organism evidence="3 4">
    <name type="scientific">Streptomyces viridochromogenes Tue57</name>
    <dbReference type="NCBI Taxonomy" id="1160705"/>
    <lineage>
        <taxon>Bacteria</taxon>
        <taxon>Bacillati</taxon>
        <taxon>Actinomycetota</taxon>
        <taxon>Actinomycetes</taxon>
        <taxon>Kitasatosporales</taxon>
        <taxon>Streptomycetaceae</taxon>
        <taxon>Streptomyces</taxon>
    </lineage>
</organism>
<dbReference type="AlphaFoldDB" id="L8PJ42"/>
<evidence type="ECO:0000256" key="1">
    <source>
        <dbReference type="SAM" id="MobiDB-lite"/>
    </source>
</evidence>
<evidence type="ECO:0000259" key="2">
    <source>
        <dbReference type="PROSITE" id="PS50943"/>
    </source>
</evidence>
<feature type="region of interest" description="Disordered" evidence="1">
    <location>
        <begin position="142"/>
        <end position="170"/>
    </location>
</feature>
<dbReference type="EMBL" id="AMLP01000114">
    <property type="protein sequence ID" value="ELS55422.1"/>
    <property type="molecule type" value="Genomic_DNA"/>
</dbReference>
<dbReference type="Gene3D" id="1.25.40.10">
    <property type="entry name" value="Tetratricopeptide repeat domain"/>
    <property type="match status" value="1"/>
</dbReference>
<dbReference type="CDD" id="cd00093">
    <property type="entry name" value="HTH_XRE"/>
    <property type="match status" value="1"/>
</dbReference>
<dbReference type="PROSITE" id="PS50943">
    <property type="entry name" value="HTH_CROC1"/>
    <property type="match status" value="1"/>
</dbReference>
<dbReference type="SMART" id="SM00530">
    <property type="entry name" value="HTH_XRE"/>
    <property type="match status" value="1"/>
</dbReference>
<feature type="domain" description="HTH cro/C1-type" evidence="2">
    <location>
        <begin position="214"/>
        <end position="281"/>
    </location>
</feature>
<reference evidence="3 4" key="1">
    <citation type="journal article" date="2013" name="Genome Announc.">
        <title>Draft Genome Sequence of Streptomyces viridochromogenes Strain Tu57, Producer of Avilamycin.</title>
        <authorList>
            <person name="Gruning B.A."/>
            <person name="Erxleben A."/>
            <person name="Hahnlein A."/>
            <person name="Gunther S."/>
        </authorList>
    </citation>
    <scope>NUCLEOTIDE SEQUENCE [LARGE SCALE GENOMIC DNA]</scope>
    <source>
        <strain evidence="3 4">Tue57</strain>
    </source>
</reference>
<dbReference type="InterPro" id="IPR011990">
    <property type="entry name" value="TPR-like_helical_dom_sf"/>
</dbReference>
<gene>
    <name evidence="3" type="ORF">STVIR_3664</name>
</gene>
<dbReference type="PATRIC" id="fig|1160705.3.peg.3632"/>
<dbReference type="SUPFAM" id="SSF48452">
    <property type="entry name" value="TPR-like"/>
    <property type="match status" value="1"/>
</dbReference>
<dbReference type="InterPro" id="IPR001387">
    <property type="entry name" value="Cro/C1-type_HTH"/>
</dbReference>
<name>L8PJ42_STRVR</name>
<dbReference type="Gene3D" id="1.10.260.40">
    <property type="entry name" value="lambda repressor-like DNA-binding domains"/>
    <property type="match status" value="1"/>
</dbReference>
<accession>L8PJ42</accession>
<dbReference type="InterPro" id="IPR010982">
    <property type="entry name" value="Lambda_DNA-bd_dom_sf"/>
</dbReference>
<sequence>MQVVAPPPAQRLDQEQTTAALGVTFRTARFRGVSALVGNADPNHFGRLAPNHHTDHATGRVADGIADQLRNDQSAHLGQLAYAPGVQSRRDKQTCAARGFRLARHRLGVARNTSRGWLGGGHGHGVIPPRLGRPPRERVRWAGFPPCRRGTGKGDLVRSTADTESTTRGRRRTGRVELLPVASNRKTLRSRDLRSGPAGDRTSTVSGMGTNAVLKARMEELGLTQEELAGRMNAALAEITGRPGDVSARTIRNLLNGTSRRPIGRTCAALERVFGCAVADLGFEAPRIMQHPQEDPVRRRAFIASATGTAAAAIPLVAQHRAVGMSDVARAASGMNALVDADAYRGGHAQLERDALQGRDAVLALQQRNASERVRRALYALAAEYTCMAAWSCIDVRDLDQGQRYLHEAATYVGLSQDGATSMRVWNSLSLLAYQRGNWPEALAAAQAAQSSREARRDPFFDSLSRVRMALAYAPLGDSRSALRALGSAQDSLAKVDERERPRWTAFYGPGELNHLGAIVQNRSGRYAHGEAMAHRALTRIPPTYRRNRAMVTTQLALAQLHQGDIDQATATATKVFRIMDGTPLPGRLRTRIGDFHRDLFHLAPSTGPAQEWADRMRDEWSRA</sequence>
<evidence type="ECO:0000313" key="3">
    <source>
        <dbReference type="EMBL" id="ELS55422.1"/>
    </source>
</evidence>
<dbReference type="GO" id="GO:0003677">
    <property type="term" value="F:DNA binding"/>
    <property type="evidence" value="ECO:0007669"/>
    <property type="project" value="InterPro"/>
</dbReference>
<evidence type="ECO:0000313" key="4">
    <source>
        <dbReference type="Proteomes" id="UP000011205"/>
    </source>
</evidence>
<protein>
    <recommendedName>
        <fullName evidence="2">HTH cro/C1-type domain-containing protein</fullName>
    </recommendedName>
</protein>